<reference evidence="3" key="2">
    <citation type="submission" date="2021-12" db="EMBL/GenBank/DDBJ databases">
        <title>Resequencing data analysis of finger millet.</title>
        <authorList>
            <person name="Hatakeyama M."/>
            <person name="Aluri S."/>
            <person name="Balachadran M.T."/>
            <person name="Sivarajan S.R."/>
            <person name="Poveda L."/>
            <person name="Shimizu-Inatsugi R."/>
            <person name="Schlapbach R."/>
            <person name="Sreeman S.M."/>
            <person name="Shimizu K.K."/>
        </authorList>
    </citation>
    <scope>NUCLEOTIDE SEQUENCE</scope>
</reference>
<dbReference type="Proteomes" id="UP001054889">
    <property type="component" value="Unassembled WGS sequence"/>
</dbReference>
<evidence type="ECO:0000313" key="3">
    <source>
        <dbReference type="EMBL" id="GJM84829.1"/>
    </source>
</evidence>
<proteinExistence type="predicted"/>
<evidence type="ECO:0000256" key="2">
    <source>
        <dbReference type="SAM" id="SignalP"/>
    </source>
</evidence>
<sequence>MARRITGMAAVVAVMALLLLLLPVGQAEARPTEEEHPHGLPYESPLALSPAAYEFFHPSARRDRARQAAHGGAAPALAPRGQQQLRESVVKGAVARADQEEGGVAPVGTARHGGAFRMGKVAGVIAGAAAVALVAVGVAYAVARRRLARGGVTTEAEAAGPHKSIA</sequence>
<comment type="caution">
    <text evidence="3">The sequence shown here is derived from an EMBL/GenBank/DDBJ whole genome shotgun (WGS) entry which is preliminary data.</text>
</comment>
<organism evidence="3 4">
    <name type="scientific">Eleusine coracana subsp. coracana</name>
    <dbReference type="NCBI Taxonomy" id="191504"/>
    <lineage>
        <taxon>Eukaryota</taxon>
        <taxon>Viridiplantae</taxon>
        <taxon>Streptophyta</taxon>
        <taxon>Embryophyta</taxon>
        <taxon>Tracheophyta</taxon>
        <taxon>Spermatophyta</taxon>
        <taxon>Magnoliopsida</taxon>
        <taxon>Liliopsida</taxon>
        <taxon>Poales</taxon>
        <taxon>Poaceae</taxon>
        <taxon>PACMAD clade</taxon>
        <taxon>Chloridoideae</taxon>
        <taxon>Cynodonteae</taxon>
        <taxon>Eleusininae</taxon>
        <taxon>Eleusine</taxon>
    </lineage>
</organism>
<feature type="signal peptide" evidence="2">
    <location>
        <begin position="1"/>
        <end position="29"/>
    </location>
</feature>
<keyword evidence="1" id="KW-1133">Transmembrane helix</keyword>
<feature type="chain" id="PRO_5043966309" evidence="2">
    <location>
        <begin position="30"/>
        <end position="166"/>
    </location>
</feature>
<name>A0AAV5BGI7_ELECO</name>
<dbReference type="PANTHER" id="PTHR35718:SF1">
    <property type="entry name" value="EXPRESSED PROTEIN"/>
    <property type="match status" value="1"/>
</dbReference>
<keyword evidence="1" id="KW-0472">Membrane</keyword>
<dbReference type="AlphaFoldDB" id="A0AAV5BGI7"/>
<feature type="transmembrane region" description="Helical" evidence="1">
    <location>
        <begin position="121"/>
        <end position="143"/>
    </location>
</feature>
<evidence type="ECO:0000313" key="4">
    <source>
        <dbReference type="Proteomes" id="UP001054889"/>
    </source>
</evidence>
<protein>
    <submittedName>
        <fullName evidence="3">Uncharacterized protein</fullName>
    </submittedName>
</protein>
<dbReference type="EMBL" id="BQKI01000001">
    <property type="protein sequence ID" value="GJM84829.1"/>
    <property type="molecule type" value="Genomic_DNA"/>
</dbReference>
<accession>A0AAV5BGI7</accession>
<reference evidence="3" key="1">
    <citation type="journal article" date="2018" name="DNA Res.">
        <title>Multiple hybrid de novo genome assembly of finger millet, an orphan allotetraploid crop.</title>
        <authorList>
            <person name="Hatakeyama M."/>
            <person name="Aluri S."/>
            <person name="Balachadran M.T."/>
            <person name="Sivarajan S.R."/>
            <person name="Patrignani A."/>
            <person name="Gruter S."/>
            <person name="Poveda L."/>
            <person name="Shimizu-Inatsugi R."/>
            <person name="Baeten J."/>
            <person name="Francoijs K.J."/>
            <person name="Nataraja K.N."/>
            <person name="Reddy Y.A.N."/>
            <person name="Phadnis S."/>
            <person name="Ravikumar R.L."/>
            <person name="Schlapbach R."/>
            <person name="Sreeman S.M."/>
            <person name="Shimizu K.K."/>
        </authorList>
    </citation>
    <scope>NUCLEOTIDE SEQUENCE</scope>
</reference>
<gene>
    <name evidence="3" type="primary">ga00538</name>
    <name evidence="3" type="ORF">PR202_ga00538</name>
</gene>
<keyword evidence="4" id="KW-1185">Reference proteome</keyword>
<dbReference type="PANTHER" id="PTHR35718">
    <property type="entry name" value="EXPRESSED PROTEIN"/>
    <property type="match status" value="1"/>
</dbReference>
<keyword evidence="1" id="KW-0812">Transmembrane</keyword>
<evidence type="ECO:0000256" key="1">
    <source>
        <dbReference type="SAM" id="Phobius"/>
    </source>
</evidence>
<keyword evidence="2" id="KW-0732">Signal</keyword>